<dbReference type="PANTHER" id="PTHR43968:SF6">
    <property type="entry name" value="GLUTATHIONE S-TRANSFERASE OMEGA"/>
    <property type="match status" value="1"/>
</dbReference>
<evidence type="ECO:0000256" key="1">
    <source>
        <dbReference type="SAM" id="MobiDB-lite"/>
    </source>
</evidence>
<evidence type="ECO:0000313" key="4">
    <source>
        <dbReference type="EMBL" id="CAG8973505.1"/>
    </source>
</evidence>
<feature type="compositionally biased region" description="Basic and acidic residues" evidence="1">
    <location>
        <begin position="104"/>
        <end position="119"/>
    </location>
</feature>
<dbReference type="InterPro" id="IPR036249">
    <property type="entry name" value="Thioredoxin-like_sf"/>
</dbReference>
<gene>
    <name evidence="4" type="ORF">HYALB_00002830</name>
</gene>
<dbReference type="InterPro" id="IPR004045">
    <property type="entry name" value="Glutathione_S-Trfase_N"/>
</dbReference>
<name>A0A9N9LDU2_9HELO</name>
<dbReference type="PANTHER" id="PTHR43968">
    <property type="match status" value="1"/>
</dbReference>
<reference evidence="4" key="1">
    <citation type="submission" date="2021-07" db="EMBL/GenBank/DDBJ databases">
        <authorList>
            <person name="Durling M."/>
        </authorList>
    </citation>
    <scope>NUCLEOTIDE SEQUENCE</scope>
</reference>
<evidence type="ECO:0000259" key="3">
    <source>
        <dbReference type="PROSITE" id="PS50405"/>
    </source>
</evidence>
<dbReference type="InterPro" id="IPR040079">
    <property type="entry name" value="Glutathione_S-Trfase"/>
</dbReference>
<comment type="caution">
    <text evidence="4">The sequence shown here is derived from an EMBL/GenBank/DDBJ whole genome shotgun (WGS) entry which is preliminary data.</text>
</comment>
<proteinExistence type="predicted"/>
<dbReference type="Gene3D" id="3.40.30.10">
    <property type="entry name" value="Glutaredoxin"/>
    <property type="match status" value="1"/>
</dbReference>
<keyword evidence="5" id="KW-1185">Reference proteome</keyword>
<dbReference type="Proteomes" id="UP000701801">
    <property type="component" value="Unassembled WGS sequence"/>
</dbReference>
<protein>
    <recommendedName>
        <fullName evidence="6">Glutathione transferase</fullName>
    </recommendedName>
</protein>
<feature type="region of interest" description="Disordered" evidence="1">
    <location>
        <begin position="227"/>
        <end position="252"/>
    </location>
</feature>
<dbReference type="InterPro" id="IPR036282">
    <property type="entry name" value="Glutathione-S-Trfase_C_sf"/>
</dbReference>
<dbReference type="AlphaFoldDB" id="A0A9N9LDU2"/>
<evidence type="ECO:0008006" key="6">
    <source>
        <dbReference type="Google" id="ProtNLM"/>
    </source>
</evidence>
<accession>A0A9N9LDU2</accession>
<dbReference type="InterPro" id="IPR010987">
    <property type="entry name" value="Glutathione-S-Trfase_C-like"/>
</dbReference>
<evidence type="ECO:0000259" key="2">
    <source>
        <dbReference type="PROSITE" id="PS50404"/>
    </source>
</evidence>
<dbReference type="PROSITE" id="PS50404">
    <property type="entry name" value="GST_NTER"/>
    <property type="match status" value="1"/>
</dbReference>
<dbReference type="PROSITE" id="PS50405">
    <property type="entry name" value="GST_CTER"/>
    <property type="match status" value="1"/>
</dbReference>
<sequence>SSPARQPSFAHQKHRRFSIGSKITASHRCFDSVEMEQELHGQYRAALQSQSAGLQQHNQTHLTHAHHALTSQPGLDLSGLDGTQYQSLHIDDPNGHAFDPNPYEQRHPNPHDSSHVSEQHDNNATYNLLNQLSHNAIGPIQTADLFGSNSIPEGVVPSSNVHDNTNFVANPPNLAAWRQRLFDVDQMITLSQEEYNTYFPHVDNVYSHRSTQKYKKKQFVSHYWDCRLKGRPPGTPKSDDPNKKKRKRTARERDLCDVKIKITEYFPGAMQTDGFALDGVGADQPQGDNFFPGQGEGQNQPPFTGMSLLDPSHPGQSGKPFYTIQRVNGNGGNGKGDGVPGPHKHDLAESDRVKKNSVQRMMMKNEKEAKKQQKTYHKKASGAALTTVKKHMKDHELKLFGSCFCPWVQKVWIALEAKGLQYQYIEVDPFKKPQALLDINPRGTVPGLSHGNWGSGESTVLMEYLEDLGIGMPLLPTNNPQLRAISRFWSDHINRFIVPAFFKLLQAVDHLSQLEATKKLQDYITEIVGACDAQGPFFFGPHMSYVDVQFAPWMLRFSRVLKHYRNWQDPIPGTRWGVWLEAVENNEHVKNTTSTDDLYVDSYERFAQNRTNSNDLLNAVNGGFSLP</sequence>
<organism evidence="4 5">
    <name type="scientific">Hymenoscyphus albidus</name>
    <dbReference type="NCBI Taxonomy" id="595503"/>
    <lineage>
        <taxon>Eukaryota</taxon>
        <taxon>Fungi</taxon>
        <taxon>Dikarya</taxon>
        <taxon>Ascomycota</taxon>
        <taxon>Pezizomycotina</taxon>
        <taxon>Leotiomycetes</taxon>
        <taxon>Helotiales</taxon>
        <taxon>Helotiaceae</taxon>
        <taxon>Hymenoscyphus</taxon>
    </lineage>
</organism>
<dbReference type="Pfam" id="PF13417">
    <property type="entry name" value="GST_N_3"/>
    <property type="match status" value="1"/>
</dbReference>
<feature type="region of interest" description="Disordered" evidence="1">
    <location>
        <begin position="73"/>
        <end position="119"/>
    </location>
</feature>
<dbReference type="EMBL" id="CAJVRM010000072">
    <property type="protein sequence ID" value="CAG8973505.1"/>
    <property type="molecule type" value="Genomic_DNA"/>
</dbReference>
<feature type="domain" description="GST C-terminal" evidence="3">
    <location>
        <begin position="479"/>
        <end position="613"/>
    </location>
</feature>
<dbReference type="SUPFAM" id="SSF52833">
    <property type="entry name" value="Thioredoxin-like"/>
    <property type="match status" value="1"/>
</dbReference>
<dbReference type="CDD" id="cd00570">
    <property type="entry name" value="GST_N_family"/>
    <property type="match status" value="1"/>
</dbReference>
<dbReference type="Gene3D" id="1.20.1050.10">
    <property type="match status" value="1"/>
</dbReference>
<evidence type="ECO:0000313" key="5">
    <source>
        <dbReference type="Proteomes" id="UP000701801"/>
    </source>
</evidence>
<dbReference type="InterPro" id="IPR050983">
    <property type="entry name" value="GST_Omega/HSP26"/>
</dbReference>
<dbReference type="SUPFAM" id="SSF47616">
    <property type="entry name" value="GST C-terminal domain-like"/>
    <property type="match status" value="1"/>
</dbReference>
<dbReference type="CDD" id="cd00299">
    <property type="entry name" value="GST_C_family"/>
    <property type="match status" value="1"/>
</dbReference>
<feature type="non-terminal residue" evidence="4">
    <location>
        <position position="1"/>
    </location>
</feature>
<dbReference type="OrthoDB" id="4951845at2759"/>
<feature type="domain" description="GST N-terminal" evidence="2">
    <location>
        <begin position="395"/>
        <end position="473"/>
    </location>
</feature>
<dbReference type="SFLD" id="SFLDG00358">
    <property type="entry name" value="Main_(cytGST)"/>
    <property type="match status" value="1"/>
</dbReference>
<dbReference type="GO" id="GO:0005737">
    <property type="term" value="C:cytoplasm"/>
    <property type="evidence" value="ECO:0007669"/>
    <property type="project" value="TreeGrafter"/>
</dbReference>
<dbReference type="SFLD" id="SFLDS00019">
    <property type="entry name" value="Glutathione_Transferase_(cytos"/>
    <property type="match status" value="1"/>
</dbReference>